<gene>
    <name evidence="10" type="ORF">E4633_04820</name>
</gene>
<reference evidence="10 11" key="1">
    <citation type="submission" date="2019-04" db="EMBL/GenBank/DDBJ databases">
        <title>Geobacter oryzae sp. nov., ferric-reducing bacteria isolated from paddy soil.</title>
        <authorList>
            <person name="Xu Z."/>
            <person name="Masuda Y."/>
            <person name="Itoh H."/>
            <person name="Senoo K."/>
        </authorList>
    </citation>
    <scope>NUCLEOTIDE SEQUENCE [LARGE SCALE GENOMIC DNA]</scope>
    <source>
        <strain evidence="10 11">Red111</strain>
    </source>
</reference>
<keyword evidence="1" id="KW-0813">Transport</keyword>
<comment type="caution">
    <text evidence="10">The sequence shown here is derived from an EMBL/GenBank/DDBJ whole genome shotgun (WGS) entry which is preliminary data.</text>
</comment>
<evidence type="ECO:0000259" key="9">
    <source>
        <dbReference type="PROSITE" id="PS51379"/>
    </source>
</evidence>
<dbReference type="AlphaFoldDB" id="A0A4S1CNB9"/>
<keyword evidence="4" id="KW-0677">Repeat</keyword>
<keyword evidence="2" id="KW-0004">4Fe-4S</keyword>
<keyword evidence="8" id="KW-0472">Membrane</keyword>
<dbReference type="InterPro" id="IPR017900">
    <property type="entry name" value="4Fe4S_Fe_S_CS"/>
</dbReference>
<keyword evidence="7" id="KW-0411">Iron-sulfur</keyword>
<dbReference type="RefSeq" id="WP_135869108.1">
    <property type="nucleotide sequence ID" value="NZ_SRSC01000001.1"/>
</dbReference>
<feature type="domain" description="4Fe-4S ferredoxin-type" evidence="9">
    <location>
        <begin position="226"/>
        <end position="255"/>
    </location>
</feature>
<evidence type="ECO:0000256" key="1">
    <source>
        <dbReference type="ARBA" id="ARBA00022448"/>
    </source>
</evidence>
<dbReference type="GO" id="GO:0046872">
    <property type="term" value="F:metal ion binding"/>
    <property type="evidence" value="ECO:0007669"/>
    <property type="project" value="UniProtKB-KW"/>
</dbReference>
<feature type="transmembrane region" description="Helical" evidence="8">
    <location>
        <begin position="118"/>
        <end position="135"/>
    </location>
</feature>
<dbReference type="NCBIfam" id="TIGR02163">
    <property type="entry name" value="napH"/>
    <property type="match status" value="1"/>
</dbReference>
<name>A0A4S1CNB9_9BACT</name>
<evidence type="ECO:0000256" key="3">
    <source>
        <dbReference type="ARBA" id="ARBA00022723"/>
    </source>
</evidence>
<keyword evidence="8" id="KW-1133">Transmembrane helix</keyword>
<evidence type="ECO:0000256" key="2">
    <source>
        <dbReference type="ARBA" id="ARBA00022485"/>
    </source>
</evidence>
<organism evidence="10 11">
    <name type="scientific">Geomonas terrae</name>
    <dbReference type="NCBI Taxonomy" id="2562681"/>
    <lineage>
        <taxon>Bacteria</taxon>
        <taxon>Pseudomonadati</taxon>
        <taxon>Thermodesulfobacteriota</taxon>
        <taxon>Desulfuromonadia</taxon>
        <taxon>Geobacterales</taxon>
        <taxon>Geobacteraceae</taxon>
        <taxon>Geomonas</taxon>
    </lineage>
</organism>
<dbReference type="Proteomes" id="UP000306416">
    <property type="component" value="Unassembled WGS sequence"/>
</dbReference>
<dbReference type="PROSITE" id="PS00198">
    <property type="entry name" value="4FE4S_FER_1"/>
    <property type="match status" value="2"/>
</dbReference>
<dbReference type="InterPro" id="IPR011886">
    <property type="entry name" value="NapH_MauN"/>
</dbReference>
<dbReference type="GO" id="GO:0051539">
    <property type="term" value="F:4 iron, 4 sulfur cluster binding"/>
    <property type="evidence" value="ECO:0007669"/>
    <property type="project" value="UniProtKB-KW"/>
</dbReference>
<evidence type="ECO:0000313" key="11">
    <source>
        <dbReference type="Proteomes" id="UP000306416"/>
    </source>
</evidence>
<sequence>MTSRWWLPRRAVQTGTILLLASPVAGFTFFSGNLASAELAGVRLSDPLACLQAVIGSGVLIPSFLFGALLVTSGYFVFGGRSFCGWVCPVGFLTELGEKFSRRMRRGGRFLPLATGRYILAAVLVTVAATGVPLFEVLSPIGIMGRAIAFASLVPLLVPAAILLVEGVAAPRVWCRSLCPLGAFYALIARFSPLKVGFHRERCTGCGDCVAVCPVPEVLEPLWDQGARRVRAGECTRCLACLDICPERALSVGFRFKKEPHSVTDEGIPIEKSAP</sequence>
<evidence type="ECO:0000256" key="6">
    <source>
        <dbReference type="ARBA" id="ARBA00023004"/>
    </source>
</evidence>
<dbReference type="InterPro" id="IPR051684">
    <property type="entry name" value="Electron_Trans/Redox"/>
</dbReference>
<feature type="domain" description="4Fe-4S ferredoxin-type" evidence="9">
    <location>
        <begin position="194"/>
        <end position="224"/>
    </location>
</feature>
<dbReference type="PANTHER" id="PTHR30176">
    <property type="entry name" value="FERREDOXIN-TYPE PROTEIN NAPH"/>
    <property type="match status" value="1"/>
</dbReference>
<dbReference type="GO" id="GO:0005886">
    <property type="term" value="C:plasma membrane"/>
    <property type="evidence" value="ECO:0007669"/>
    <property type="project" value="TreeGrafter"/>
</dbReference>
<evidence type="ECO:0000256" key="8">
    <source>
        <dbReference type="SAM" id="Phobius"/>
    </source>
</evidence>
<dbReference type="PROSITE" id="PS51379">
    <property type="entry name" value="4FE4S_FER_2"/>
    <property type="match status" value="2"/>
</dbReference>
<dbReference type="Gene3D" id="3.30.70.20">
    <property type="match status" value="1"/>
</dbReference>
<feature type="transmembrane region" description="Helical" evidence="8">
    <location>
        <begin position="48"/>
        <end position="69"/>
    </location>
</feature>
<protein>
    <submittedName>
        <fullName evidence="10">NapH/MauN family ferredoxin-type protein</fullName>
    </submittedName>
</protein>
<accession>A0A4S1CNB9</accession>
<evidence type="ECO:0000256" key="4">
    <source>
        <dbReference type="ARBA" id="ARBA00022737"/>
    </source>
</evidence>
<keyword evidence="3" id="KW-0479">Metal-binding</keyword>
<feature type="transmembrane region" description="Helical" evidence="8">
    <location>
        <begin position="12"/>
        <end position="36"/>
    </location>
</feature>
<keyword evidence="11" id="KW-1185">Reference proteome</keyword>
<keyword evidence="5" id="KW-0249">Electron transport</keyword>
<proteinExistence type="predicted"/>
<dbReference type="Pfam" id="PF12801">
    <property type="entry name" value="Fer4_5"/>
    <property type="match status" value="1"/>
</dbReference>
<keyword evidence="8" id="KW-0812">Transmembrane</keyword>
<feature type="transmembrane region" description="Helical" evidence="8">
    <location>
        <begin position="147"/>
        <end position="168"/>
    </location>
</feature>
<evidence type="ECO:0000313" key="10">
    <source>
        <dbReference type="EMBL" id="TGU74786.1"/>
    </source>
</evidence>
<dbReference type="InterPro" id="IPR017896">
    <property type="entry name" value="4Fe4S_Fe-S-bd"/>
</dbReference>
<dbReference type="PANTHER" id="PTHR30176:SF3">
    <property type="entry name" value="FERREDOXIN-TYPE PROTEIN NAPH"/>
    <property type="match status" value="1"/>
</dbReference>
<evidence type="ECO:0000256" key="7">
    <source>
        <dbReference type="ARBA" id="ARBA00023014"/>
    </source>
</evidence>
<keyword evidence="6" id="KW-0408">Iron</keyword>
<dbReference type="EMBL" id="SRSC01000001">
    <property type="protein sequence ID" value="TGU74786.1"/>
    <property type="molecule type" value="Genomic_DNA"/>
</dbReference>
<evidence type="ECO:0000256" key="5">
    <source>
        <dbReference type="ARBA" id="ARBA00022982"/>
    </source>
</evidence>
<dbReference type="Pfam" id="PF13237">
    <property type="entry name" value="Fer4_10"/>
    <property type="match status" value="1"/>
</dbReference>
<dbReference type="SUPFAM" id="SSF54862">
    <property type="entry name" value="4Fe-4S ferredoxins"/>
    <property type="match status" value="1"/>
</dbReference>